<dbReference type="SUPFAM" id="SSF54211">
    <property type="entry name" value="Ribosomal protein S5 domain 2-like"/>
    <property type="match status" value="1"/>
</dbReference>
<dbReference type="InterPro" id="IPR020667">
    <property type="entry name" value="DNA_mismatch_repair_MutL"/>
</dbReference>
<dbReference type="SUPFAM" id="SSF55874">
    <property type="entry name" value="ATPase domain of HSP90 chaperone/DNA topoisomerase II/histidine kinase"/>
    <property type="match status" value="1"/>
</dbReference>
<protein>
    <recommendedName>
        <fullName evidence="4">DNA mismatch repair protein MutL</fullName>
    </recommendedName>
</protein>
<gene>
    <name evidence="4" type="primary">mutL</name>
    <name evidence="7" type="ORF">SAMN02745975_02339</name>
</gene>
<sequence>MNNRIHLLDALTANKIAAGEVVDRPASVIKELVENAIDAQATMIVIEIREAGKEYIRISDNGMGIHPSDVEIAFERHATSKITQIEDLDKTVSLGFRGEALASIASVSQVELITKTATSISGIHLELHGGKAVLKKEVGCPTGTTVIVKNLFYNTPARFKFLKNNTSESSYIIDLVSKIALAHPDKSFKLINNNIIVFSTAGTGHILHTITSIYGKELAKNMLTARREENNYHVEAYFSKIDMYRGNRQQQAAFVNGRLIKSKVITGAIDEAYRTLLPINKFPICFLYMKIPPSEIDVNIHPAKTEIKFSNEKLIKSLLISVLKDRLLQEKLIPEIKLTPKNQEELIQETIIDLPTHIPQKNFEINIKEDGVKEDKNTFITNNKVAIVQSAPAYEKNNSSTKELQEPLKESIPEKKIHHPHLLNIRIVGQVFSSYLVGDDGLQMYLIDQHAAHEKIIYEQLLEQYREKRIYIQQLLAPIIVELSPAEFEKLQGDVDIFEKMGFEVEVFGRNAFLIRSVPLQFGEPETKSFFMEIIENYNEAHGPSDHNLKVERIITMACKAAVKAKDRLDRLEMHGLMRQLSYLENPYTCPHGRPVIVSMSKLEIEKKFKRS</sequence>
<dbReference type="Gene3D" id="3.30.565.10">
    <property type="entry name" value="Histidine kinase-like ATPase, C-terminal domain"/>
    <property type="match status" value="1"/>
</dbReference>
<dbReference type="SMART" id="SM01340">
    <property type="entry name" value="DNA_mis_repair"/>
    <property type="match status" value="1"/>
</dbReference>
<dbReference type="InterPro" id="IPR037198">
    <property type="entry name" value="MutL_C_sf"/>
</dbReference>
<organism evidence="7 8">
    <name type="scientific">Geosporobacter subterraneus DSM 17957</name>
    <dbReference type="NCBI Taxonomy" id="1121919"/>
    <lineage>
        <taxon>Bacteria</taxon>
        <taxon>Bacillati</taxon>
        <taxon>Bacillota</taxon>
        <taxon>Clostridia</taxon>
        <taxon>Peptostreptococcales</taxon>
        <taxon>Thermotaleaceae</taxon>
        <taxon>Geosporobacter</taxon>
    </lineage>
</organism>
<dbReference type="Gene3D" id="3.30.1540.20">
    <property type="entry name" value="MutL, C-terminal domain, dimerisation subdomain"/>
    <property type="match status" value="1"/>
</dbReference>
<feature type="domain" description="MutL C-terminal dimerisation" evidence="5">
    <location>
        <begin position="427"/>
        <end position="569"/>
    </location>
</feature>
<dbReference type="NCBIfam" id="TIGR00585">
    <property type="entry name" value="mutl"/>
    <property type="match status" value="1"/>
</dbReference>
<dbReference type="PROSITE" id="PS00058">
    <property type="entry name" value="DNA_MISMATCH_REPAIR_1"/>
    <property type="match status" value="1"/>
</dbReference>
<dbReference type="GO" id="GO:0140664">
    <property type="term" value="F:ATP-dependent DNA damage sensor activity"/>
    <property type="evidence" value="ECO:0007669"/>
    <property type="project" value="InterPro"/>
</dbReference>
<accession>A0A1M6K7D7</accession>
<dbReference type="InterPro" id="IPR014721">
    <property type="entry name" value="Ribsml_uS5_D2-typ_fold_subgr"/>
</dbReference>
<dbReference type="OrthoDB" id="9763467at2"/>
<dbReference type="InterPro" id="IPR002099">
    <property type="entry name" value="MutL/Mlh/PMS"/>
</dbReference>
<comment type="similarity">
    <text evidence="1 4">Belongs to the DNA mismatch repair MutL/HexB family.</text>
</comment>
<evidence type="ECO:0000313" key="8">
    <source>
        <dbReference type="Proteomes" id="UP000184536"/>
    </source>
</evidence>
<dbReference type="Pfam" id="PF13589">
    <property type="entry name" value="HATPase_c_3"/>
    <property type="match status" value="1"/>
</dbReference>
<dbReference type="InterPro" id="IPR038973">
    <property type="entry name" value="MutL/Mlh/Pms-like"/>
</dbReference>
<dbReference type="HAMAP" id="MF_00149">
    <property type="entry name" value="DNA_mis_repair"/>
    <property type="match status" value="1"/>
</dbReference>
<dbReference type="GO" id="GO:0006298">
    <property type="term" value="P:mismatch repair"/>
    <property type="evidence" value="ECO:0007669"/>
    <property type="project" value="UniProtKB-UniRule"/>
</dbReference>
<dbReference type="RefSeq" id="WP_110941459.1">
    <property type="nucleotide sequence ID" value="NZ_FQZV01000029.1"/>
</dbReference>
<evidence type="ECO:0000256" key="3">
    <source>
        <dbReference type="ARBA" id="ARBA00023204"/>
    </source>
</evidence>
<dbReference type="Pfam" id="PF08676">
    <property type="entry name" value="MutL_C"/>
    <property type="match status" value="1"/>
</dbReference>
<dbReference type="Gene3D" id="3.30.230.10">
    <property type="match status" value="1"/>
</dbReference>
<reference evidence="8" key="1">
    <citation type="submission" date="2016-11" db="EMBL/GenBank/DDBJ databases">
        <authorList>
            <person name="Varghese N."/>
            <person name="Submissions S."/>
        </authorList>
    </citation>
    <scope>NUCLEOTIDE SEQUENCE [LARGE SCALE GENOMIC DNA]</scope>
    <source>
        <strain evidence="8">DSM 17957</strain>
    </source>
</reference>
<dbReference type="InterPro" id="IPR014762">
    <property type="entry name" value="DNA_mismatch_repair_CS"/>
</dbReference>
<dbReference type="PANTHER" id="PTHR10073">
    <property type="entry name" value="DNA MISMATCH REPAIR PROTEIN MLH, PMS, MUTL"/>
    <property type="match status" value="1"/>
</dbReference>
<evidence type="ECO:0000256" key="1">
    <source>
        <dbReference type="ARBA" id="ARBA00006082"/>
    </source>
</evidence>
<dbReference type="CDD" id="cd00782">
    <property type="entry name" value="MutL_Trans"/>
    <property type="match status" value="1"/>
</dbReference>
<name>A0A1M6K7D7_9FIRM</name>
<keyword evidence="2 4" id="KW-0227">DNA damage</keyword>
<comment type="function">
    <text evidence="4">This protein is involved in the repair of mismatches in DNA. It is required for dam-dependent methyl-directed DNA mismatch repair. May act as a 'molecular matchmaker', a protein that promotes the formation of a stable complex between two or more DNA-binding proteins in an ATP-dependent manner without itself being part of a final effector complex.</text>
</comment>
<dbReference type="InterPro" id="IPR042120">
    <property type="entry name" value="MutL_C_dimsub"/>
</dbReference>
<dbReference type="CDD" id="cd16926">
    <property type="entry name" value="HATPase_MutL-MLH-PMS-like"/>
    <property type="match status" value="1"/>
</dbReference>
<dbReference type="SMART" id="SM00853">
    <property type="entry name" value="MutL_C"/>
    <property type="match status" value="1"/>
</dbReference>
<feature type="domain" description="DNA mismatch repair protein S5" evidence="6">
    <location>
        <begin position="210"/>
        <end position="328"/>
    </location>
</feature>
<dbReference type="AlphaFoldDB" id="A0A1M6K7D7"/>
<dbReference type="InterPro" id="IPR042121">
    <property type="entry name" value="MutL_C_regsub"/>
</dbReference>
<evidence type="ECO:0000256" key="4">
    <source>
        <dbReference type="HAMAP-Rule" id="MF_00149"/>
    </source>
</evidence>
<dbReference type="GO" id="GO:0030983">
    <property type="term" value="F:mismatched DNA binding"/>
    <property type="evidence" value="ECO:0007669"/>
    <property type="project" value="InterPro"/>
</dbReference>
<dbReference type="Gene3D" id="3.30.1370.100">
    <property type="entry name" value="MutL, C-terminal domain, regulatory subdomain"/>
    <property type="match status" value="1"/>
</dbReference>
<proteinExistence type="inferred from homology"/>
<dbReference type="InterPro" id="IPR014790">
    <property type="entry name" value="MutL_C"/>
</dbReference>
<dbReference type="STRING" id="1121919.SAMN02745975_02339"/>
<dbReference type="InterPro" id="IPR036890">
    <property type="entry name" value="HATPase_C_sf"/>
</dbReference>
<dbReference type="SUPFAM" id="SSF118116">
    <property type="entry name" value="DNA mismatch repair protein MutL"/>
    <property type="match status" value="1"/>
</dbReference>
<evidence type="ECO:0000259" key="6">
    <source>
        <dbReference type="SMART" id="SM01340"/>
    </source>
</evidence>
<evidence type="ECO:0000313" key="7">
    <source>
        <dbReference type="EMBL" id="SHJ54906.1"/>
    </source>
</evidence>
<keyword evidence="3 4" id="KW-0234">DNA repair</keyword>
<keyword evidence="8" id="KW-1185">Reference proteome</keyword>
<dbReference type="InterPro" id="IPR013507">
    <property type="entry name" value="DNA_mismatch_S5_2-like"/>
</dbReference>
<dbReference type="InterPro" id="IPR020568">
    <property type="entry name" value="Ribosomal_Su5_D2-typ_SF"/>
</dbReference>
<dbReference type="PANTHER" id="PTHR10073:SF12">
    <property type="entry name" value="DNA MISMATCH REPAIR PROTEIN MLH1"/>
    <property type="match status" value="1"/>
</dbReference>
<dbReference type="GO" id="GO:0016887">
    <property type="term" value="F:ATP hydrolysis activity"/>
    <property type="evidence" value="ECO:0007669"/>
    <property type="project" value="InterPro"/>
</dbReference>
<dbReference type="GO" id="GO:0032300">
    <property type="term" value="C:mismatch repair complex"/>
    <property type="evidence" value="ECO:0007669"/>
    <property type="project" value="InterPro"/>
</dbReference>
<dbReference type="Pfam" id="PF01119">
    <property type="entry name" value="DNA_mis_repair"/>
    <property type="match status" value="1"/>
</dbReference>
<evidence type="ECO:0000256" key="2">
    <source>
        <dbReference type="ARBA" id="ARBA00022763"/>
    </source>
</evidence>
<dbReference type="FunFam" id="3.30.565.10:FF:000003">
    <property type="entry name" value="DNA mismatch repair endonuclease MutL"/>
    <property type="match status" value="1"/>
</dbReference>
<dbReference type="Proteomes" id="UP000184536">
    <property type="component" value="Unassembled WGS sequence"/>
</dbReference>
<dbReference type="EMBL" id="FQZV01000029">
    <property type="protein sequence ID" value="SHJ54906.1"/>
    <property type="molecule type" value="Genomic_DNA"/>
</dbReference>
<dbReference type="GO" id="GO:0005524">
    <property type="term" value="F:ATP binding"/>
    <property type="evidence" value="ECO:0007669"/>
    <property type="project" value="InterPro"/>
</dbReference>
<evidence type="ECO:0000259" key="5">
    <source>
        <dbReference type="SMART" id="SM00853"/>
    </source>
</evidence>